<dbReference type="Proteomes" id="UP000189733">
    <property type="component" value="Unassembled WGS sequence"/>
</dbReference>
<dbReference type="InterPro" id="IPR000362">
    <property type="entry name" value="Fumarate_lyase_fam"/>
</dbReference>
<dbReference type="OrthoDB" id="9802809at2"/>
<feature type="domain" description="Fumarase C C-terminal" evidence="5">
    <location>
        <begin position="412"/>
        <end position="465"/>
    </location>
</feature>
<dbReference type="InterPro" id="IPR020557">
    <property type="entry name" value="Fumarate_lyase_CS"/>
</dbReference>
<dbReference type="InterPro" id="IPR018951">
    <property type="entry name" value="Fumarase_C_C"/>
</dbReference>
<keyword evidence="2 3" id="KW-0456">Lyase</keyword>
<sequence>MSDENTKDVRIEQDSLGPVNVPANKLWGAQTQRALENFPSGPPMPLDLIHALFQIKLAAAKANMEIGLLSNDLGCLIEKVALEGVEGRLDAHFPLSIWQSGSGTQSNMNVNEVIANRAAILSSMEPGKKDPVHPNDHVNRCQSTNDIVPAAMQMVAVRKLVGELVPELDDVREDLARKAEQWDHVVKIGRTHLMDAVPLTLGQEFSGYAAQLDDALDHLRRCADALYALPLGGTAVGTGLNAPGTFGELAVRQLAEMTGLPFVVAPNMYSRMAAHNSLTALSGAMRVAASALMKIANDIRWLGSGPDCGLGELELPVNEPGSSIMPGKVNPTQCEALCMICVQVMGLDAAIGFADSQGNFELNVYKPIIAYDVLFSLDSLAKGLRSFREKTLSGLQANSSKIKEYVGKSLMLATALVPVIGYDDAARVAQHARKRGITLKMACSELQILTEEEFEQQIRPENMTGPLL</sequence>
<dbReference type="GO" id="GO:0006108">
    <property type="term" value="P:malate metabolic process"/>
    <property type="evidence" value="ECO:0007669"/>
    <property type="project" value="TreeGrafter"/>
</dbReference>
<dbReference type="PRINTS" id="PR00149">
    <property type="entry name" value="FUMRATELYASE"/>
</dbReference>
<comment type="function">
    <text evidence="3">Involved in the TCA cycle. Catalyzes the stereospecific interconversion of fumarate to L-malate.</text>
</comment>
<evidence type="ECO:0000256" key="3">
    <source>
        <dbReference type="HAMAP-Rule" id="MF_00743"/>
    </source>
</evidence>
<feature type="site" description="Important for catalytic activity" evidence="3">
    <location>
        <position position="335"/>
    </location>
</feature>
<evidence type="ECO:0000313" key="7">
    <source>
        <dbReference type="Proteomes" id="UP000189733"/>
    </source>
</evidence>
<keyword evidence="7" id="KW-1185">Reference proteome</keyword>
<evidence type="ECO:0000256" key="1">
    <source>
        <dbReference type="ARBA" id="ARBA00009084"/>
    </source>
</evidence>
<reference evidence="6 7" key="1">
    <citation type="submission" date="2017-02" db="EMBL/GenBank/DDBJ databases">
        <authorList>
            <person name="Peterson S.W."/>
        </authorList>
    </citation>
    <scope>NUCLEOTIDE SEQUENCE [LARGE SCALE GENOMIC DNA]</scope>
    <source>
        <strain evidence="6 7">DSM 18034</strain>
    </source>
</reference>
<name>A0A1T4VJZ9_9BACT</name>
<organism evidence="6 7">
    <name type="scientific">Desulfobaculum bizertense DSM 18034</name>
    <dbReference type="NCBI Taxonomy" id="1121442"/>
    <lineage>
        <taxon>Bacteria</taxon>
        <taxon>Pseudomonadati</taxon>
        <taxon>Thermodesulfobacteriota</taxon>
        <taxon>Desulfovibrionia</taxon>
        <taxon>Desulfovibrionales</taxon>
        <taxon>Desulfovibrionaceae</taxon>
        <taxon>Desulfobaculum</taxon>
    </lineage>
</organism>
<dbReference type="Pfam" id="PF10415">
    <property type="entry name" value="FumaraseC_C"/>
    <property type="match status" value="1"/>
</dbReference>
<dbReference type="Pfam" id="PF00206">
    <property type="entry name" value="Lyase_1"/>
    <property type="match status" value="1"/>
</dbReference>
<accession>A0A1T4VJZ9</accession>
<proteinExistence type="inferred from homology"/>
<dbReference type="InterPro" id="IPR022761">
    <property type="entry name" value="Fumarate_lyase_N"/>
</dbReference>
<dbReference type="RefSeq" id="WP_078683807.1">
    <property type="nucleotide sequence ID" value="NZ_FUYA01000001.1"/>
</dbReference>
<dbReference type="SUPFAM" id="SSF48557">
    <property type="entry name" value="L-aspartase-like"/>
    <property type="match status" value="1"/>
</dbReference>
<comment type="catalytic activity">
    <reaction evidence="3">
        <text>(S)-malate = fumarate + H2O</text>
        <dbReference type="Rhea" id="RHEA:12460"/>
        <dbReference type="ChEBI" id="CHEBI:15377"/>
        <dbReference type="ChEBI" id="CHEBI:15589"/>
        <dbReference type="ChEBI" id="CHEBI:29806"/>
        <dbReference type="EC" id="4.2.1.2"/>
    </reaction>
</comment>
<gene>
    <name evidence="3" type="primary">fumC</name>
    <name evidence="6" type="ORF">SAMN02745702_00507</name>
</gene>
<dbReference type="GO" id="GO:0006099">
    <property type="term" value="P:tricarboxylic acid cycle"/>
    <property type="evidence" value="ECO:0007669"/>
    <property type="project" value="UniProtKB-UniRule"/>
</dbReference>
<dbReference type="FunFam" id="1.10.40.30:FF:000002">
    <property type="entry name" value="Fumarate hydratase class II"/>
    <property type="match status" value="1"/>
</dbReference>
<dbReference type="Gene3D" id="1.10.275.10">
    <property type="entry name" value="Fumarase/aspartase (N-terminal domain)"/>
    <property type="match status" value="1"/>
</dbReference>
<evidence type="ECO:0000313" key="6">
    <source>
        <dbReference type="EMBL" id="SKA65269.1"/>
    </source>
</evidence>
<dbReference type="GO" id="GO:0004333">
    <property type="term" value="F:fumarate hydratase activity"/>
    <property type="evidence" value="ECO:0007669"/>
    <property type="project" value="UniProtKB-UniRule"/>
</dbReference>
<dbReference type="GO" id="GO:0006106">
    <property type="term" value="P:fumarate metabolic process"/>
    <property type="evidence" value="ECO:0007669"/>
    <property type="project" value="InterPro"/>
</dbReference>
<dbReference type="Gene3D" id="1.10.40.30">
    <property type="entry name" value="Fumarase/aspartase (C-terminal domain)"/>
    <property type="match status" value="1"/>
</dbReference>
<keyword evidence="3" id="KW-0816">Tricarboxylic acid cycle</keyword>
<dbReference type="Gene3D" id="1.20.200.10">
    <property type="entry name" value="Fumarase/aspartase (Central domain)"/>
    <property type="match status" value="1"/>
</dbReference>
<feature type="binding site" evidence="3">
    <location>
        <begin position="328"/>
        <end position="330"/>
    </location>
    <ligand>
        <name>substrate</name>
    </ligand>
</feature>
<evidence type="ECO:0000259" key="4">
    <source>
        <dbReference type="Pfam" id="PF00206"/>
    </source>
</evidence>
<feature type="active site" description="Proton donor/acceptor" evidence="3">
    <location>
        <position position="192"/>
    </location>
</feature>
<comment type="similarity">
    <text evidence="1 3">Belongs to the class-II fumarase/aspartase family. Fumarase subfamily.</text>
</comment>
<dbReference type="PROSITE" id="PS00163">
    <property type="entry name" value="FUMARATE_LYASES"/>
    <property type="match status" value="1"/>
</dbReference>
<feature type="binding site" evidence="3">
    <location>
        <begin position="102"/>
        <end position="104"/>
    </location>
    <ligand>
        <name>substrate</name>
    </ligand>
</feature>
<comment type="miscellaneous">
    <text evidence="3">There are 2 substrate-binding sites: the catalytic A site, and the non-catalytic B site that may play a role in the transfer of substrate or product between the active site and the solvent. Alternatively, the B site may bind allosteric effectors.</text>
</comment>
<dbReference type="FunFam" id="1.20.200.10:FF:000001">
    <property type="entry name" value="Fumarate hydratase, mitochondrial"/>
    <property type="match status" value="1"/>
</dbReference>
<dbReference type="CDD" id="cd01362">
    <property type="entry name" value="Fumarase_classII"/>
    <property type="match status" value="1"/>
</dbReference>
<keyword evidence="3" id="KW-0963">Cytoplasm</keyword>
<dbReference type="EMBL" id="FUYA01000001">
    <property type="protein sequence ID" value="SKA65269.1"/>
    <property type="molecule type" value="Genomic_DNA"/>
</dbReference>
<comment type="pathway">
    <text evidence="3">Carbohydrate metabolism; tricarboxylic acid cycle; (S)-malate from fumarate: step 1/1.</text>
</comment>
<dbReference type="PANTHER" id="PTHR11444">
    <property type="entry name" value="ASPARTATEAMMONIA/ARGININOSUCCINATE/ADENYLOSUCCINATE LYASE"/>
    <property type="match status" value="1"/>
</dbReference>
<feature type="domain" description="Fumarate lyase N-terminal" evidence="4">
    <location>
        <begin position="17"/>
        <end position="346"/>
    </location>
</feature>
<comment type="subunit">
    <text evidence="3">Homotetramer.</text>
</comment>
<feature type="binding site" evidence="3">
    <location>
        <begin position="143"/>
        <end position="145"/>
    </location>
    <ligand>
        <name>substrate</name>
    </ligand>
</feature>
<feature type="binding site" description="in site B" evidence="3">
    <location>
        <begin position="133"/>
        <end position="136"/>
    </location>
    <ligand>
        <name>substrate</name>
    </ligand>
</feature>
<dbReference type="UniPathway" id="UPA00223">
    <property type="reaction ID" value="UER01007"/>
</dbReference>
<feature type="binding site" evidence="3">
    <location>
        <position position="191"/>
    </location>
    <ligand>
        <name>substrate</name>
    </ligand>
</feature>
<dbReference type="InterPro" id="IPR024083">
    <property type="entry name" value="Fumarase/histidase_N"/>
</dbReference>
<comment type="subcellular location">
    <subcellularLocation>
        <location evidence="3">Cytoplasm</location>
    </subcellularLocation>
</comment>
<dbReference type="InterPro" id="IPR005677">
    <property type="entry name" value="Fum_hydII"/>
</dbReference>
<dbReference type="GO" id="GO:0005737">
    <property type="term" value="C:cytoplasm"/>
    <property type="evidence" value="ECO:0007669"/>
    <property type="project" value="UniProtKB-SubCell"/>
</dbReference>
<dbReference type="FunFam" id="1.10.275.10:FF:000001">
    <property type="entry name" value="Fumarate hydratase, mitochondrial"/>
    <property type="match status" value="1"/>
</dbReference>
<protein>
    <recommendedName>
        <fullName evidence="3">Fumarate hydratase class II</fullName>
        <shortName evidence="3">Fumarase C</shortName>
        <ecNumber evidence="3">4.2.1.2</ecNumber>
    </recommendedName>
    <alternativeName>
        <fullName evidence="3">Aerobic fumarase</fullName>
    </alternativeName>
    <alternativeName>
        <fullName evidence="3">Iron-independent fumarase</fullName>
    </alternativeName>
</protein>
<evidence type="ECO:0000259" key="5">
    <source>
        <dbReference type="Pfam" id="PF10415"/>
    </source>
</evidence>
<feature type="active site" evidence="3">
    <location>
        <position position="322"/>
    </location>
</feature>
<dbReference type="InterPro" id="IPR008948">
    <property type="entry name" value="L-Aspartase-like"/>
</dbReference>
<dbReference type="HAMAP" id="MF_00743">
    <property type="entry name" value="FumaraseC"/>
    <property type="match status" value="1"/>
</dbReference>
<dbReference type="STRING" id="1121442.SAMN02745702_00507"/>
<evidence type="ECO:0000256" key="2">
    <source>
        <dbReference type="ARBA" id="ARBA00023239"/>
    </source>
</evidence>
<feature type="binding site" evidence="3">
    <location>
        <position position="323"/>
    </location>
    <ligand>
        <name>substrate</name>
    </ligand>
</feature>
<dbReference type="EC" id="4.2.1.2" evidence="3"/>
<dbReference type="AlphaFoldDB" id="A0A1T4VJZ9"/>
<dbReference type="PANTHER" id="PTHR11444:SF1">
    <property type="entry name" value="FUMARATE HYDRATASE, MITOCHONDRIAL"/>
    <property type="match status" value="1"/>
</dbReference>